<name>A0AAE2MGE6_RHILE</name>
<dbReference type="Proteomes" id="UP000538507">
    <property type="component" value="Unassembled WGS sequence"/>
</dbReference>
<reference evidence="2 3" key="1">
    <citation type="submission" date="2020-08" db="EMBL/GenBank/DDBJ databases">
        <title>Genomic Encyclopedia of Type Strains, Phase IV (KMG-V): Genome sequencing to study the core and pangenomes of soil and plant-associated prokaryotes.</title>
        <authorList>
            <person name="Whitman W."/>
        </authorList>
    </citation>
    <scope>NUCLEOTIDE SEQUENCE [LARGE SCALE GENOMIC DNA]</scope>
    <source>
        <strain evidence="2 3">SEMIA 415</strain>
    </source>
</reference>
<sequence>MIRPSARAGKIWFYIVTTAVLLLAFSAARQMYGL</sequence>
<keyword evidence="1" id="KW-1133">Transmembrane helix</keyword>
<accession>A0AAE2MGE6</accession>
<evidence type="ECO:0000313" key="3">
    <source>
        <dbReference type="Proteomes" id="UP000538507"/>
    </source>
</evidence>
<keyword evidence="1" id="KW-0472">Membrane</keyword>
<dbReference type="AlphaFoldDB" id="A0AAE2MGE6"/>
<feature type="transmembrane region" description="Helical" evidence="1">
    <location>
        <begin position="12"/>
        <end position="32"/>
    </location>
</feature>
<evidence type="ECO:0000256" key="1">
    <source>
        <dbReference type="SAM" id="Phobius"/>
    </source>
</evidence>
<evidence type="ECO:0000313" key="2">
    <source>
        <dbReference type="EMBL" id="MBB4288826.1"/>
    </source>
</evidence>
<dbReference type="EMBL" id="JACIGO010000001">
    <property type="protein sequence ID" value="MBB4288826.1"/>
    <property type="molecule type" value="Genomic_DNA"/>
</dbReference>
<proteinExistence type="predicted"/>
<organism evidence="2 3">
    <name type="scientific">Rhizobium leguminosarum</name>
    <dbReference type="NCBI Taxonomy" id="384"/>
    <lineage>
        <taxon>Bacteria</taxon>
        <taxon>Pseudomonadati</taxon>
        <taxon>Pseudomonadota</taxon>
        <taxon>Alphaproteobacteria</taxon>
        <taxon>Hyphomicrobiales</taxon>
        <taxon>Rhizobiaceae</taxon>
        <taxon>Rhizobium/Agrobacterium group</taxon>
        <taxon>Rhizobium</taxon>
    </lineage>
</organism>
<protein>
    <submittedName>
        <fullName evidence="2">Uncharacterized protein</fullName>
    </submittedName>
</protein>
<comment type="caution">
    <text evidence="2">The sequence shown here is derived from an EMBL/GenBank/DDBJ whole genome shotgun (WGS) entry which is preliminary data.</text>
</comment>
<gene>
    <name evidence="2" type="ORF">GGE16_000842</name>
</gene>
<keyword evidence="1" id="KW-0812">Transmembrane</keyword>